<accession>A0ABT7BPJ6</accession>
<organism evidence="2 3">
    <name type="scientific">Roseofilum halophilum BLCC-M91</name>
    <dbReference type="NCBI Taxonomy" id="3022259"/>
    <lineage>
        <taxon>Bacteria</taxon>
        <taxon>Bacillati</taxon>
        <taxon>Cyanobacteriota</taxon>
        <taxon>Cyanophyceae</taxon>
        <taxon>Desertifilales</taxon>
        <taxon>Desertifilaceae</taxon>
        <taxon>Roseofilum</taxon>
        <taxon>Roseofilum halophilum</taxon>
    </lineage>
</organism>
<gene>
    <name evidence="2" type="ORF">PJF56_19780</name>
</gene>
<evidence type="ECO:0000313" key="2">
    <source>
        <dbReference type="EMBL" id="MDJ1181104.1"/>
    </source>
</evidence>
<dbReference type="Proteomes" id="UP001231370">
    <property type="component" value="Unassembled WGS sequence"/>
</dbReference>
<dbReference type="EMBL" id="JAQPOK010000150">
    <property type="protein sequence ID" value="MDJ1181104.1"/>
    <property type="molecule type" value="Genomic_DNA"/>
</dbReference>
<evidence type="ECO:0000256" key="1">
    <source>
        <dbReference type="SAM" id="MobiDB-lite"/>
    </source>
</evidence>
<keyword evidence="3" id="KW-1185">Reference proteome</keyword>
<sequence length="124" mass="13637">MTPPELLDRILALPIGVSGAFRSCPKERNRWHLVQALLNSIQAETTGSHGETNGASPTAEGELSLQRLRNSSEAAAVLAQALSDSKGENHELSLDGFGFLPQRVDPLVFQKQLRQEWDDYSKPK</sequence>
<name>A0ABT7BPJ6_9CYAN</name>
<feature type="region of interest" description="Disordered" evidence="1">
    <location>
        <begin position="44"/>
        <end position="63"/>
    </location>
</feature>
<reference evidence="2 3" key="1">
    <citation type="submission" date="2023-01" db="EMBL/GenBank/DDBJ databases">
        <title>Novel diversity within Roseofilum (Cyanobacteria; Desertifilaceae) from marine benthic mats with descriptions of four novel species.</title>
        <authorList>
            <person name="Wang Y."/>
            <person name="Berthold D.E."/>
            <person name="Hu J."/>
            <person name="Lefler F.W."/>
            <person name="Laughinghouse H.D. IV."/>
        </authorList>
    </citation>
    <scope>NUCLEOTIDE SEQUENCE [LARGE SCALE GENOMIC DNA]</scope>
    <source>
        <strain evidence="2 3">BLCC-M91</strain>
    </source>
</reference>
<protein>
    <submittedName>
        <fullName evidence="2">Uncharacterized protein</fullName>
    </submittedName>
</protein>
<feature type="compositionally biased region" description="Polar residues" evidence="1">
    <location>
        <begin position="44"/>
        <end position="56"/>
    </location>
</feature>
<dbReference type="RefSeq" id="WP_283764404.1">
    <property type="nucleotide sequence ID" value="NZ_JAQPOK010000150.1"/>
</dbReference>
<comment type="caution">
    <text evidence="2">The sequence shown here is derived from an EMBL/GenBank/DDBJ whole genome shotgun (WGS) entry which is preliminary data.</text>
</comment>
<proteinExistence type="predicted"/>
<evidence type="ECO:0000313" key="3">
    <source>
        <dbReference type="Proteomes" id="UP001231370"/>
    </source>
</evidence>